<organism evidence="3 4">
    <name type="scientific">Coemansia javaensis</name>
    <dbReference type="NCBI Taxonomy" id="2761396"/>
    <lineage>
        <taxon>Eukaryota</taxon>
        <taxon>Fungi</taxon>
        <taxon>Fungi incertae sedis</taxon>
        <taxon>Zoopagomycota</taxon>
        <taxon>Kickxellomycotina</taxon>
        <taxon>Kickxellomycetes</taxon>
        <taxon>Kickxellales</taxon>
        <taxon>Kickxellaceae</taxon>
        <taxon>Coemansia</taxon>
    </lineage>
</organism>
<evidence type="ECO:0000259" key="2">
    <source>
        <dbReference type="PROSITE" id="PS51293"/>
    </source>
</evidence>
<dbReference type="OrthoDB" id="39591at2759"/>
<reference evidence="3" key="1">
    <citation type="submission" date="2022-07" db="EMBL/GenBank/DDBJ databases">
        <title>Phylogenomic reconstructions and comparative analyses of Kickxellomycotina fungi.</title>
        <authorList>
            <person name="Reynolds N.K."/>
            <person name="Stajich J.E."/>
            <person name="Barry K."/>
            <person name="Grigoriev I.V."/>
            <person name="Crous P."/>
            <person name="Smith M.E."/>
        </authorList>
    </citation>
    <scope>NUCLEOTIDE SEQUENCE</scope>
    <source>
        <strain evidence="3">NBRC 105414</strain>
    </source>
</reference>
<dbReference type="EMBL" id="JANBUL010000145">
    <property type="protein sequence ID" value="KAJ2780254.1"/>
    <property type="molecule type" value="Genomic_DNA"/>
</dbReference>
<dbReference type="SMART" id="SM00717">
    <property type="entry name" value="SANT"/>
    <property type="match status" value="1"/>
</dbReference>
<evidence type="ECO:0000313" key="4">
    <source>
        <dbReference type="Proteomes" id="UP001140217"/>
    </source>
</evidence>
<dbReference type="Proteomes" id="UP001140217">
    <property type="component" value="Unassembled WGS sequence"/>
</dbReference>
<dbReference type="InterPro" id="IPR001005">
    <property type="entry name" value="SANT/Myb"/>
</dbReference>
<dbReference type="AlphaFoldDB" id="A0A9W8LHH8"/>
<dbReference type="SUPFAM" id="SSF46689">
    <property type="entry name" value="Homeodomain-like"/>
    <property type="match status" value="1"/>
</dbReference>
<evidence type="ECO:0000313" key="3">
    <source>
        <dbReference type="EMBL" id="KAJ2780254.1"/>
    </source>
</evidence>
<dbReference type="InterPro" id="IPR017884">
    <property type="entry name" value="SANT_dom"/>
</dbReference>
<evidence type="ECO:0008006" key="5">
    <source>
        <dbReference type="Google" id="ProtNLM"/>
    </source>
</evidence>
<proteinExistence type="predicted"/>
<accession>A0A9W8LHH8</accession>
<protein>
    <recommendedName>
        <fullName evidence="5">Myb-like domain-containing protein</fullName>
    </recommendedName>
</protein>
<dbReference type="PROSITE" id="PS50090">
    <property type="entry name" value="MYB_LIKE"/>
    <property type="match status" value="1"/>
</dbReference>
<gene>
    <name evidence="3" type="ORF">H4R18_003566</name>
</gene>
<dbReference type="PROSITE" id="PS51293">
    <property type="entry name" value="SANT"/>
    <property type="match status" value="1"/>
</dbReference>
<dbReference type="Pfam" id="PF00249">
    <property type="entry name" value="Myb_DNA-binding"/>
    <property type="match status" value="1"/>
</dbReference>
<dbReference type="Gene3D" id="1.10.10.60">
    <property type="entry name" value="Homeodomain-like"/>
    <property type="match status" value="1"/>
</dbReference>
<evidence type="ECO:0000259" key="1">
    <source>
        <dbReference type="PROSITE" id="PS50090"/>
    </source>
</evidence>
<feature type="domain" description="Myb-like" evidence="1">
    <location>
        <begin position="497"/>
        <end position="549"/>
    </location>
</feature>
<comment type="caution">
    <text evidence="3">The sequence shown here is derived from an EMBL/GenBank/DDBJ whole genome shotgun (WGS) entry which is preliminary data.</text>
</comment>
<feature type="domain" description="SANT" evidence="2">
    <location>
        <begin position="502"/>
        <end position="553"/>
    </location>
</feature>
<dbReference type="CDD" id="cd00167">
    <property type="entry name" value="SANT"/>
    <property type="match status" value="1"/>
</dbReference>
<sequence>MPPVRRSRRLAVATRTVVEVVVERPAARPPARSTADKLAAAAATARSWRARVTECADRAYDAERGRIDWETVAAELRLPLIGCLHMFDASLSAVAVRRLPDPDDWPVEDERAMVDFVSDNFGTLAGDVWRLAGVYMNTTKPDCLAAYCRIKRLKMTTGVHESIKKYREDGVSWKDIHKMFPVYKDATERIREIVKRHYTTLYPSLAINVAMREFPSRSHSSIKSMHIAMIRQKAAEPQQGLLDTVDQEVQRQYESGLGVNWTKISRAVGLTELECLELCRFSEGKARWTYDPDTFCQDTADRMEAFIAKHYSPPPPAAPNFNAVSNYLWIDAGDCVRMAQLLRGEFEWTDEARARVVMMREQGMPCKEIARQLSPNLTAASIRSHTHSMKTQRYVTLTSEEKQRIRSIVGKNSVKMSFREVVGLVARGFACTKRRTTARSYATVYSATLPLYKARAEAADKDQVARDILSGATTVAEAARRLDVPSRLVTAMVKKLQSRMCSSVWTDQETEQLLECTRTHASPYNWETISALLGTKSPTQCKYKYHGMRRSGETSDKPKN</sequence>
<dbReference type="InterPro" id="IPR009057">
    <property type="entry name" value="Homeodomain-like_sf"/>
</dbReference>
<name>A0A9W8LHH8_9FUNG</name>
<keyword evidence="4" id="KW-1185">Reference proteome</keyword>